<dbReference type="OrthoDB" id="4525115at2759"/>
<dbReference type="EMBL" id="JAGPXC010000010">
    <property type="protein sequence ID" value="KAH6645979.1"/>
    <property type="molecule type" value="Genomic_DNA"/>
</dbReference>
<organism evidence="2 3">
    <name type="scientific">Truncatella angustata</name>
    <dbReference type="NCBI Taxonomy" id="152316"/>
    <lineage>
        <taxon>Eukaryota</taxon>
        <taxon>Fungi</taxon>
        <taxon>Dikarya</taxon>
        <taxon>Ascomycota</taxon>
        <taxon>Pezizomycotina</taxon>
        <taxon>Sordariomycetes</taxon>
        <taxon>Xylariomycetidae</taxon>
        <taxon>Amphisphaeriales</taxon>
        <taxon>Sporocadaceae</taxon>
        <taxon>Truncatella</taxon>
    </lineage>
</organism>
<feature type="compositionally biased region" description="Polar residues" evidence="1">
    <location>
        <begin position="237"/>
        <end position="249"/>
    </location>
</feature>
<comment type="caution">
    <text evidence="2">The sequence shown here is derived from an EMBL/GenBank/DDBJ whole genome shotgun (WGS) entry which is preliminary data.</text>
</comment>
<evidence type="ECO:0000313" key="2">
    <source>
        <dbReference type="EMBL" id="KAH6645979.1"/>
    </source>
</evidence>
<feature type="compositionally biased region" description="Basic and acidic residues" evidence="1">
    <location>
        <begin position="327"/>
        <end position="337"/>
    </location>
</feature>
<dbReference type="Proteomes" id="UP000758603">
    <property type="component" value="Unassembled WGS sequence"/>
</dbReference>
<feature type="compositionally biased region" description="Low complexity" evidence="1">
    <location>
        <begin position="71"/>
        <end position="100"/>
    </location>
</feature>
<name>A0A9P8U972_9PEZI</name>
<evidence type="ECO:0000256" key="1">
    <source>
        <dbReference type="SAM" id="MobiDB-lite"/>
    </source>
</evidence>
<dbReference type="AlphaFoldDB" id="A0A9P8U972"/>
<dbReference type="GeneID" id="70138216"/>
<dbReference type="RefSeq" id="XP_045952493.1">
    <property type="nucleotide sequence ID" value="XM_046109325.1"/>
</dbReference>
<accession>A0A9P8U972</accession>
<proteinExistence type="predicted"/>
<reference evidence="2" key="1">
    <citation type="journal article" date="2021" name="Nat. Commun.">
        <title>Genetic determinants of endophytism in the Arabidopsis root mycobiome.</title>
        <authorList>
            <person name="Mesny F."/>
            <person name="Miyauchi S."/>
            <person name="Thiergart T."/>
            <person name="Pickel B."/>
            <person name="Atanasova L."/>
            <person name="Karlsson M."/>
            <person name="Huettel B."/>
            <person name="Barry K.W."/>
            <person name="Haridas S."/>
            <person name="Chen C."/>
            <person name="Bauer D."/>
            <person name="Andreopoulos W."/>
            <person name="Pangilinan J."/>
            <person name="LaButti K."/>
            <person name="Riley R."/>
            <person name="Lipzen A."/>
            <person name="Clum A."/>
            <person name="Drula E."/>
            <person name="Henrissat B."/>
            <person name="Kohler A."/>
            <person name="Grigoriev I.V."/>
            <person name="Martin F.M."/>
            <person name="Hacquard S."/>
        </authorList>
    </citation>
    <scope>NUCLEOTIDE SEQUENCE</scope>
    <source>
        <strain evidence="2">MPI-SDFR-AT-0073</strain>
    </source>
</reference>
<protein>
    <submittedName>
        <fullName evidence="2">Uncharacterized protein</fullName>
    </submittedName>
</protein>
<feature type="region of interest" description="Disordered" evidence="1">
    <location>
        <begin position="279"/>
        <end position="337"/>
    </location>
</feature>
<keyword evidence="3" id="KW-1185">Reference proteome</keyword>
<feature type="compositionally biased region" description="Low complexity" evidence="1">
    <location>
        <begin position="302"/>
        <end position="324"/>
    </location>
</feature>
<sequence>MVQFTPSGRMIWNDEAHVALLVAYYQVAPPNDDEWQQIRDSLKPKGFECSVVAFKQHIMKLRKKENISIPSFTHGTSDSGTSTSTTKRTRAPTGSRSSSGSKRKADAGPQPSFNGNGMDIRSGLAEFPQWNRDSVARDYDRDVSGEYIAKRVKAETKGGDDDDDEVEVLPEFYSGRMGTPVSRAPRAPNFDATGYNHESPARDLNSSRYYPTTSTGYTASVSQYPFGYRNNPTNTGVVDTWRTSVNNPSRGLREPSEDWSTPARESNFAADFRRRPAVPTFNDNTYGAGARKTPPLGGLNRPAAGGAEAHAAAPKASESGAPEAGDSDAHHESEGWA</sequence>
<evidence type="ECO:0000313" key="3">
    <source>
        <dbReference type="Proteomes" id="UP000758603"/>
    </source>
</evidence>
<feature type="region of interest" description="Disordered" evidence="1">
    <location>
        <begin position="70"/>
        <end position="118"/>
    </location>
</feature>
<feature type="region of interest" description="Disordered" evidence="1">
    <location>
        <begin position="237"/>
        <end position="264"/>
    </location>
</feature>
<gene>
    <name evidence="2" type="ORF">BKA67DRAFT_695911</name>
</gene>